<organism evidence="2 3">
    <name type="scientific">Anaeramoeba ignava</name>
    <name type="common">Anaerobic marine amoeba</name>
    <dbReference type="NCBI Taxonomy" id="1746090"/>
    <lineage>
        <taxon>Eukaryota</taxon>
        <taxon>Metamonada</taxon>
        <taxon>Anaeramoebidae</taxon>
        <taxon>Anaeramoeba</taxon>
    </lineage>
</organism>
<accession>A0A9Q0L785</accession>
<evidence type="ECO:0000313" key="3">
    <source>
        <dbReference type="Proteomes" id="UP001149090"/>
    </source>
</evidence>
<dbReference type="PROSITE" id="PS51886">
    <property type="entry name" value="TLDC"/>
    <property type="match status" value="1"/>
</dbReference>
<dbReference type="EMBL" id="JAPDFW010000129">
    <property type="protein sequence ID" value="KAJ5067353.1"/>
    <property type="molecule type" value="Genomic_DNA"/>
</dbReference>
<dbReference type="Proteomes" id="UP001149090">
    <property type="component" value="Unassembled WGS sequence"/>
</dbReference>
<dbReference type="Pfam" id="PF07534">
    <property type="entry name" value="TLD"/>
    <property type="match status" value="1"/>
</dbReference>
<feature type="domain" description="TLDc" evidence="1">
    <location>
        <begin position="1"/>
        <end position="151"/>
    </location>
</feature>
<name>A0A9Q0L785_ANAIG</name>
<protein>
    <submittedName>
        <fullName evidence="2">Pep-cterm sorting domain-containing protein</fullName>
    </submittedName>
</protein>
<dbReference type="OrthoDB" id="10001977at2759"/>
<keyword evidence="3" id="KW-1185">Reference proteome</keyword>
<sequence>MKLGFSAKRDGFDYKKWHNICDDKGKTLIIIQTKDNFIFGGFTQFGWISGKEDRWTADSKAFLFSIKNPKNDRPQKFPVRKSSQQHAIRYAYDRGPIFGGDIKLVQNLQPYGMFFGNSYTLPKGISSGTEEAFDYLAGSSPKITELETFFI</sequence>
<reference evidence="2" key="1">
    <citation type="submission" date="2022-10" db="EMBL/GenBank/DDBJ databases">
        <title>Novel sulphate-reducing endosymbionts in the free-living metamonad Anaeramoeba.</title>
        <authorList>
            <person name="Jerlstrom-Hultqvist J."/>
            <person name="Cepicka I."/>
            <person name="Gallot-Lavallee L."/>
            <person name="Salas-Leiva D."/>
            <person name="Curtis B.A."/>
            <person name="Zahonova K."/>
            <person name="Pipaliya S."/>
            <person name="Dacks J."/>
            <person name="Roger A.J."/>
        </authorList>
    </citation>
    <scope>NUCLEOTIDE SEQUENCE</scope>
    <source>
        <strain evidence="2">BMAN</strain>
    </source>
</reference>
<proteinExistence type="predicted"/>
<gene>
    <name evidence="2" type="ORF">M0811_13023</name>
</gene>
<comment type="caution">
    <text evidence="2">The sequence shown here is derived from an EMBL/GenBank/DDBJ whole genome shotgun (WGS) entry which is preliminary data.</text>
</comment>
<dbReference type="InterPro" id="IPR006571">
    <property type="entry name" value="TLDc_dom"/>
</dbReference>
<evidence type="ECO:0000259" key="1">
    <source>
        <dbReference type="PROSITE" id="PS51886"/>
    </source>
</evidence>
<dbReference type="AlphaFoldDB" id="A0A9Q0L785"/>
<evidence type="ECO:0000313" key="2">
    <source>
        <dbReference type="EMBL" id="KAJ5067353.1"/>
    </source>
</evidence>